<keyword evidence="8" id="KW-0614">Plasmid</keyword>
<dbReference type="PANTHER" id="PTHR30250">
    <property type="entry name" value="PST FAMILY PREDICTED COLANIC ACID TRANSPORTER"/>
    <property type="match status" value="1"/>
</dbReference>
<dbReference type="CDD" id="cd13127">
    <property type="entry name" value="MATE_tuaB_like"/>
    <property type="match status" value="1"/>
</dbReference>
<comment type="subcellular location">
    <subcellularLocation>
        <location evidence="1">Cell membrane</location>
        <topology evidence="1">Multi-pass membrane protein</topology>
    </subcellularLocation>
</comment>
<dbReference type="EMBL" id="CP040765">
    <property type="protein sequence ID" value="QDA37009.1"/>
    <property type="molecule type" value="Genomic_DNA"/>
</dbReference>
<comment type="similarity">
    <text evidence="2">Belongs to the polysaccharide synthase family.</text>
</comment>
<dbReference type="PANTHER" id="PTHR30250:SF10">
    <property type="entry name" value="LIPOPOLYSACCHARIDE BIOSYNTHESIS PROTEIN WZXC"/>
    <property type="match status" value="1"/>
</dbReference>
<feature type="transmembrane region" description="Helical" evidence="7">
    <location>
        <begin position="12"/>
        <end position="34"/>
    </location>
</feature>
<dbReference type="AlphaFoldDB" id="A0A4Y5SUI6"/>
<evidence type="ECO:0000313" key="9">
    <source>
        <dbReference type="Proteomes" id="UP000296374"/>
    </source>
</evidence>
<keyword evidence="4 7" id="KW-0812">Transmembrane</keyword>
<feature type="transmembrane region" description="Helical" evidence="7">
    <location>
        <begin position="83"/>
        <end position="105"/>
    </location>
</feature>
<evidence type="ECO:0000256" key="7">
    <source>
        <dbReference type="SAM" id="Phobius"/>
    </source>
</evidence>
<dbReference type="GO" id="GO:0005886">
    <property type="term" value="C:plasma membrane"/>
    <property type="evidence" value="ECO:0007669"/>
    <property type="project" value="UniProtKB-SubCell"/>
</dbReference>
<accession>A0A4Y5SUI6</accession>
<feature type="transmembrane region" description="Helical" evidence="7">
    <location>
        <begin position="350"/>
        <end position="373"/>
    </location>
</feature>
<feature type="transmembrane region" description="Helical" evidence="7">
    <location>
        <begin position="317"/>
        <end position="338"/>
    </location>
</feature>
<reference evidence="9" key="1">
    <citation type="submission" date="2019-05" db="EMBL/GenBank/DDBJ databases">
        <title>Tamlana fucoidanivorans sp. nov., isolated from the surface of algae collected from Fujian province in China.</title>
        <authorList>
            <person name="Li J."/>
        </authorList>
    </citation>
    <scope>NUCLEOTIDE SEQUENCE [LARGE SCALE GENOMIC DNA]</scope>
    <source>
        <strain evidence="9">2251</strain>
        <plasmid evidence="9">unnamed1</plasmid>
    </source>
</reference>
<keyword evidence="6 7" id="KW-0472">Membrane</keyword>
<dbReference type="Pfam" id="PF13440">
    <property type="entry name" value="Polysacc_synt_3"/>
    <property type="match status" value="1"/>
</dbReference>
<evidence type="ECO:0000256" key="3">
    <source>
        <dbReference type="ARBA" id="ARBA00022475"/>
    </source>
</evidence>
<feature type="transmembrane region" description="Helical" evidence="7">
    <location>
        <begin position="379"/>
        <end position="397"/>
    </location>
</feature>
<dbReference type="Proteomes" id="UP000296374">
    <property type="component" value="Plasmid unnamed1"/>
</dbReference>
<protein>
    <submittedName>
        <fullName evidence="8">Lipopolysaccharide biosynthesis protein</fullName>
    </submittedName>
</protein>
<proteinExistence type="inferred from homology"/>
<feature type="transmembrane region" description="Helical" evidence="7">
    <location>
        <begin position="409"/>
        <end position="429"/>
    </location>
</feature>
<feature type="transmembrane region" description="Helical" evidence="7">
    <location>
        <begin position="168"/>
        <end position="189"/>
    </location>
</feature>
<gene>
    <name evidence="8" type="ORF">E4191_22165</name>
</gene>
<evidence type="ECO:0000256" key="6">
    <source>
        <dbReference type="ARBA" id="ARBA00023136"/>
    </source>
</evidence>
<geneLocation type="plasmid" evidence="8 9">
    <name>unnamed1</name>
</geneLocation>
<feature type="transmembrane region" description="Helical" evidence="7">
    <location>
        <begin position="40"/>
        <end position="62"/>
    </location>
</feature>
<keyword evidence="5 7" id="KW-1133">Transmembrane helix</keyword>
<feature type="transmembrane region" description="Helical" evidence="7">
    <location>
        <begin position="287"/>
        <end position="311"/>
    </location>
</feature>
<feature type="transmembrane region" description="Helical" evidence="7">
    <location>
        <begin position="111"/>
        <end position="132"/>
    </location>
</feature>
<dbReference type="KEGG" id="plia:E4191_22165"/>
<evidence type="ECO:0000313" key="8">
    <source>
        <dbReference type="EMBL" id="QDA37009.1"/>
    </source>
</evidence>
<organism evidence="8 9">
    <name type="scientific">Paracoccus liaowanqingii</name>
    <dbReference type="NCBI Taxonomy" id="2560053"/>
    <lineage>
        <taxon>Bacteria</taxon>
        <taxon>Pseudomonadati</taxon>
        <taxon>Pseudomonadota</taxon>
        <taxon>Alphaproteobacteria</taxon>
        <taxon>Rhodobacterales</taxon>
        <taxon>Paracoccaceae</taxon>
        <taxon>Paracoccus</taxon>
    </lineage>
</organism>
<evidence type="ECO:0000256" key="4">
    <source>
        <dbReference type="ARBA" id="ARBA00022692"/>
    </source>
</evidence>
<feature type="transmembrane region" description="Helical" evidence="7">
    <location>
        <begin position="441"/>
        <end position="462"/>
    </location>
</feature>
<evidence type="ECO:0000256" key="5">
    <source>
        <dbReference type="ARBA" id="ARBA00022989"/>
    </source>
</evidence>
<evidence type="ECO:0000256" key="1">
    <source>
        <dbReference type="ARBA" id="ARBA00004651"/>
    </source>
</evidence>
<name>A0A4Y5SUI6_9RHOB</name>
<keyword evidence="3" id="KW-1003">Cell membrane</keyword>
<dbReference type="InterPro" id="IPR050833">
    <property type="entry name" value="Poly_Biosynth_Transport"/>
</dbReference>
<sequence length="477" mass="52232">MLTGKALTGAAWLVMSRFMGRFIDLFTLIILARILTPEDFGLTALAMTLIMTADMVLEVPIIQALLRRQHFDDEDLNTGFTLGLLRSLLFVVFIMCAAWPFAHFYGDMRLFPLMLVLSLGPFMRGLSSPAMVRFARHLSFRQTFIVEFSGKLAAFFVAVTIVQLGGGYWAIAANSVVAVTVSVIASYIIAPYCPSLSLTRFSHFASFTGWFSLNQILAALNWQLDRILLGRFVDMPAFGKYVIATDLSAFSSQSVIGPAMQAVMAAFSSINTDRARIRQAFMKVARFVLLVSAPVCVGLSVTADLVVLIVLGDQWMGAAPMLQILALAVLPTSYFQVFYSLSLALDRPSYLFQISLVEFVLRLLFIPAGLFLLAIDGVLYARLLIGLAMFVIYMLYVRRLGGIGIRAQLLNLWRVALATATMAAAVLLLRPELSLLALGPIAQLAILAAAGAAIYVVTLRVVGIRFSMTNGFGLREA</sequence>
<evidence type="ECO:0000256" key="2">
    <source>
        <dbReference type="ARBA" id="ARBA00007430"/>
    </source>
</evidence>